<dbReference type="InterPro" id="IPR033467">
    <property type="entry name" value="Tesmin/TSO1-like_CXC"/>
</dbReference>
<evidence type="ECO:0000259" key="7">
    <source>
        <dbReference type="PROSITE" id="PS50089"/>
    </source>
</evidence>
<dbReference type="PROSITE" id="PS00518">
    <property type="entry name" value="ZF_RING_1"/>
    <property type="match status" value="1"/>
</dbReference>
<dbReference type="PANTHER" id="PTHR16048">
    <property type="entry name" value="MSL2-RELATED"/>
    <property type="match status" value="1"/>
</dbReference>
<dbReference type="SMART" id="SM01114">
    <property type="entry name" value="CXC"/>
    <property type="match status" value="1"/>
</dbReference>
<evidence type="ECO:0000256" key="1">
    <source>
        <dbReference type="ARBA" id="ARBA00022723"/>
    </source>
</evidence>
<dbReference type="SUPFAM" id="SSF57850">
    <property type="entry name" value="RING/U-box"/>
    <property type="match status" value="1"/>
</dbReference>
<dbReference type="InterPro" id="IPR032043">
    <property type="entry name" value="Msl2_Znf-RING"/>
</dbReference>
<dbReference type="InterPro" id="IPR017907">
    <property type="entry name" value="Znf_RING_CS"/>
</dbReference>
<feature type="domain" description="CXC MSL2-type" evidence="8">
    <location>
        <begin position="303"/>
        <end position="354"/>
    </location>
</feature>
<keyword evidence="5" id="KW-0539">Nucleus</keyword>
<dbReference type="RefSeq" id="XP_013778460.1">
    <property type="nucleotide sequence ID" value="XM_013923006.2"/>
</dbReference>
<dbReference type="InterPro" id="IPR001841">
    <property type="entry name" value="Znf_RING"/>
</dbReference>
<evidence type="ECO:0000256" key="6">
    <source>
        <dbReference type="SAM" id="MobiDB-lite"/>
    </source>
</evidence>
<name>A0ABM1BB51_LIMPO</name>
<feature type="region of interest" description="Disordered" evidence="6">
    <location>
        <begin position="356"/>
        <end position="377"/>
    </location>
</feature>
<dbReference type="InterPro" id="IPR037922">
    <property type="entry name" value="MSL2"/>
</dbReference>
<keyword evidence="2 4" id="KW-0863">Zinc-finger</keyword>
<reference evidence="10" key="1">
    <citation type="submission" date="2025-08" db="UniProtKB">
        <authorList>
            <consortium name="RefSeq"/>
        </authorList>
    </citation>
    <scope>IDENTIFICATION</scope>
    <source>
        <tissue evidence="10">Muscle</tissue>
    </source>
</reference>
<protein>
    <submittedName>
        <fullName evidence="10">Uncharacterized protein LOC106463036</fullName>
    </submittedName>
</protein>
<evidence type="ECO:0000313" key="10">
    <source>
        <dbReference type="RefSeq" id="XP_013778460.1"/>
    </source>
</evidence>
<dbReference type="CDD" id="cd13122">
    <property type="entry name" value="MSL2_CXC"/>
    <property type="match status" value="1"/>
</dbReference>
<feature type="compositionally biased region" description="Basic and acidic residues" evidence="6">
    <location>
        <begin position="358"/>
        <end position="377"/>
    </location>
</feature>
<keyword evidence="3" id="KW-0862">Zinc</keyword>
<gene>
    <name evidence="10" type="primary">LOC106463036</name>
</gene>
<keyword evidence="5" id="KW-0158">Chromosome</keyword>
<dbReference type="PROSITE" id="PS52051">
    <property type="entry name" value="CXC_MSL2"/>
    <property type="match status" value="1"/>
</dbReference>
<evidence type="ECO:0000259" key="8">
    <source>
        <dbReference type="PROSITE" id="PS52051"/>
    </source>
</evidence>
<dbReference type="PROSITE" id="PS50089">
    <property type="entry name" value="ZF_RING_2"/>
    <property type="match status" value="1"/>
</dbReference>
<dbReference type="GeneID" id="106463036"/>
<comment type="similarity">
    <text evidence="5">Belongs to the MSL2 family.</text>
</comment>
<dbReference type="InterPro" id="IPR013083">
    <property type="entry name" value="Znf_RING/FYVE/PHD"/>
</dbReference>
<sequence length="400" mass="44693">MKALSLYVTTCRTIFQSNPDDAGAWANVYRLLSYLREALTCCVCGQLLKCPLSPTFSNCQHHVCRMCLGKKMRLKPSCSWCKDFSKFRENISLRIVLQLYKKLCEYMITTTLHQKWGSLNGGTAVNFCDLIQEGAEFEDDLSQGNNQSGTSRSITSKFRSVKADIELGKNPSVIKKPLNINTNARADVCDKTNFSNFSHLNGEDTTSNNADGVAVLYSSASIDSRTTETSTENSLYISEELTNLGKRQTTTIMDIDENDIFDTSSKHARLGDGESEVQPVPLTTVVYKVTSSSSIQQKTYKTKNKQGCRCGLATLNPGKLTCCGQRCPCYVDNKPCVDCRCRGCRNPNKLNLLNVSTHHTDREQQEHVSSTTEDKQMNIKKPLELKQEIEENSDVDVCKI</sequence>
<dbReference type="Proteomes" id="UP000694941">
    <property type="component" value="Unplaced"/>
</dbReference>
<dbReference type="CDD" id="cd16522">
    <property type="entry name" value="RING-HC_MSL2"/>
    <property type="match status" value="1"/>
</dbReference>
<evidence type="ECO:0000256" key="3">
    <source>
        <dbReference type="ARBA" id="ARBA00022833"/>
    </source>
</evidence>
<feature type="domain" description="RING-type" evidence="7">
    <location>
        <begin position="41"/>
        <end position="82"/>
    </location>
</feature>
<keyword evidence="1" id="KW-0479">Metal-binding</keyword>
<evidence type="ECO:0000256" key="2">
    <source>
        <dbReference type="ARBA" id="ARBA00022771"/>
    </source>
</evidence>
<dbReference type="Gene3D" id="3.30.40.10">
    <property type="entry name" value="Zinc/RING finger domain, C3HC4 (zinc finger)"/>
    <property type="match status" value="1"/>
</dbReference>
<evidence type="ECO:0000256" key="5">
    <source>
        <dbReference type="PROSITE-ProRule" id="PRU01396"/>
    </source>
</evidence>
<dbReference type="InterPro" id="IPR032049">
    <property type="entry name" value="Msl2-CXC"/>
</dbReference>
<evidence type="ECO:0000256" key="4">
    <source>
        <dbReference type="PROSITE-ProRule" id="PRU00175"/>
    </source>
</evidence>
<organism evidence="9 10">
    <name type="scientific">Limulus polyphemus</name>
    <name type="common">Atlantic horseshoe crab</name>
    <dbReference type="NCBI Taxonomy" id="6850"/>
    <lineage>
        <taxon>Eukaryota</taxon>
        <taxon>Metazoa</taxon>
        <taxon>Ecdysozoa</taxon>
        <taxon>Arthropoda</taxon>
        <taxon>Chelicerata</taxon>
        <taxon>Merostomata</taxon>
        <taxon>Xiphosura</taxon>
        <taxon>Limulidae</taxon>
        <taxon>Limulus</taxon>
    </lineage>
</organism>
<proteinExistence type="inferred from homology"/>
<dbReference type="Pfam" id="PF16685">
    <property type="entry name" value="zf-RING_10"/>
    <property type="match status" value="1"/>
</dbReference>
<evidence type="ECO:0000313" key="9">
    <source>
        <dbReference type="Proteomes" id="UP000694941"/>
    </source>
</evidence>
<dbReference type="Pfam" id="PF16682">
    <property type="entry name" value="MSL2-CXC"/>
    <property type="match status" value="1"/>
</dbReference>
<keyword evidence="9" id="KW-1185">Reference proteome</keyword>
<dbReference type="PANTHER" id="PTHR16048:SF3">
    <property type="entry name" value="E3 UBIQUITIN-PROTEIN LIGASE MSL2"/>
    <property type="match status" value="1"/>
</dbReference>
<accession>A0ABM1BB51</accession>